<dbReference type="Proteomes" id="UP000317835">
    <property type="component" value="Chromosome"/>
</dbReference>
<dbReference type="EMBL" id="CP036426">
    <property type="protein sequence ID" value="QDV36964.1"/>
    <property type="molecule type" value="Genomic_DNA"/>
</dbReference>
<dbReference type="RefSeq" id="WP_145274074.1">
    <property type="nucleotide sequence ID" value="NZ_CP036426.1"/>
</dbReference>
<accession>A0A518H7Z9</accession>
<organism evidence="1 2">
    <name type="scientific">Tautonia plasticadhaerens</name>
    <dbReference type="NCBI Taxonomy" id="2527974"/>
    <lineage>
        <taxon>Bacteria</taxon>
        <taxon>Pseudomonadati</taxon>
        <taxon>Planctomycetota</taxon>
        <taxon>Planctomycetia</taxon>
        <taxon>Isosphaerales</taxon>
        <taxon>Isosphaeraceae</taxon>
        <taxon>Tautonia</taxon>
    </lineage>
</organism>
<keyword evidence="2" id="KW-1185">Reference proteome</keyword>
<reference evidence="1 2" key="1">
    <citation type="submission" date="2019-02" db="EMBL/GenBank/DDBJ databases">
        <title>Deep-cultivation of Planctomycetes and their phenomic and genomic characterization uncovers novel biology.</title>
        <authorList>
            <person name="Wiegand S."/>
            <person name="Jogler M."/>
            <person name="Boedeker C."/>
            <person name="Pinto D."/>
            <person name="Vollmers J."/>
            <person name="Rivas-Marin E."/>
            <person name="Kohn T."/>
            <person name="Peeters S.H."/>
            <person name="Heuer A."/>
            <person name="Rast P."/>
            <person name="Oberbeckmann S."/>
            <person name="Bunk B."/>
            <person name="Jeske O."/>
            <person name="Meyerdierks A."/>
            <person name="Storesund J.E."/>
            <person name="Kallscheuer N."/>
            <person name="Luecker S."/>
            <person name="Lage O.M."/>
            <person name="Pohl T."/>
            <person name="Merkel B.J."/>
            <person name="Hornburger P."/>
            <person name="Mueller R.-W."/>
            <person name="Bruemmer F."/>
            <person name="Labrenz M."/>
            <person name="Spormann A.M."/>
            <person name="Op den Camp H."/>
            <person name="Overmann J."/>
            <person name="Amann R."/>
            <person name="Jetten M.S.M."/>
            <person name="Mascher T."/>
            <person name="Medema M.H."/>
            <person name="Devos D.P."/>
            <person name="Kaster A.-K."/>
            <person name="Ovreas L."/>
            <person name="Rohde M."/>
            <person name="Galperin M.Y."/>
            <person name="Jogler C."/>
        </authorList>
    </citation>
    <scope>NUCLEOTIDE SEQUENCE [LARGE SCALE GENOMIC DNA]</scope>
    <source>
        <strain evidence="1 2">ElP</strain>
    </source>
</reference>
<evidence type="ECO:0000313" key="2">
    <source>
        <dbReference type="Proteomes" id="UP000317835"/>
    </source>
</evidence>
<dbReference type="KEGG" id="tpla:ElP_48950"/>
<proteinExistence type="predicted"/>
<evidence type="ECO:0000313" key="1">
    <source>
        <dbReference type="EMBL" id="QDV36964.1"/>
    </source>
</evidence>
<gene>
    <name evidence="1" type="ORF">ElP_48950</name>
</gene>
<dbReference type="AlphaFoldDB" id="A0A518H7Z9"/>
<dbReference type="OrthoDB" id="282152at2"/>
<name>A0A518H7Z9_9BACT</name>
<sequence length="116" mass="12970">MAKTKSKPPSPFAGRWRITSMSAWDQDFVDEEEEGYFEFDGEGSGEFHFGYVHGSMDCRPGTREGKPALECTWDGNDEMDPAQGRGWAVASGDELHGMIVFHSGDESEFRATRKGR</sequence>
<protein>
    <recommendedName>
        <fullName evidence="3">Lipocalin-like domain-containing protein</fullName>
    </recommendedName>
</protein>
<evidence type="ECO:0008006" key="3">
    <source>
        <dbReference type="Google" id="ProtNLM"/>
    </source>
</evidence>